<dbReference type="Pfam" id="PF12684">
    <property type="entry name" value="DUF3799"/>
    <property type="match status" value="1"/>
</dbReference>
<organism evidence="2">
    <name type="scientific">Siphoviridae sp. ctwHj1</name>
    <dbReference type="NCBI Taxonomy" id="2825727"/>
    <lineage>
        <taxon>Viruses</taxon>
        <taxon>Duplodnaviria</taxon>
        <taxon>Heunggongvirae</taxon>
        <taxon>Uroviricota</taxon>
        <taxon>Caudoviricetes</taxon>
    </lineage>
</organism>
<dbReference type="Gene3D" id="3.90.320.10">
    <property type="match status" value="1"/>
</dbReference>
<name>A0A8S5U661_9CAUD</name>
<protein>
    <submittedName>
        <fullName evidence="2">Exodeoxyribonuclease 8</fullName>
    </submittedName>
</protein>
<sequence length="276" mass="30176">MKPEMRLNEPPETYHATRAISKSGMDKLRQAPAKFKAWMDGVTEEETEAFLFGSVFHCLALEPGEFGKRYAVKQFNGSTKAGKEEAATAKAAGLELVPAKIHNAASAMAESVLIHPLIGKLMTAKDKRTEVSIYWSETVDGLEIPCKARLDMLATVPGFGLVAVDLKSTDDASPEGLARSVLKWGYHRQAVWYRRALRAVGMDSSVFVLVAVEKTAPHLVTAANVSEAAQQVGLEEIKDALSTYATCAKSGLWPGYVSEIIDLDLPEWAYKRRFAA</sequence>
<proteinExistence type="predicted"/>
<evidence type="ECO:0000259" key="1">
    <source>
        <dbReference type="Pfam" id="PF12684"/>
    </source>
</evidence>
<dbReference type="InterPro" id="IPR011604">
    <property type="entry name" value="PDDEXK-like_dom_sf"/>
</dbReference>
<dbReference type="InterPro" id="IPR024432">
    <property type="entry name" value="Put_RecE_PDDEXK-like_dom"/>
</dbReference>
<reference evidence="2" key="1">
    <citation type="journal article" date="2021" name="Proc. Natl. Acad. Sci. U.S.A.">
        <title>A Catalog of Tens of Thousands of Viruses from Human Metagenomes Reveals Hidden Associations with Chronic Diseases.</title>
        <authorList>
            <person name="Tisza M.J."/>
            <person name="Buck C.B."/>
        </authorList>
    </citation>
    <scope>NUCLEOTIDE SEQUENCE</scope>
    <source>
        <strain evidence="2">CtwHj1</strain>
    </source>
</reference>
<feature type="domain" description="Putative exodeoxyribonuclease 8 PDDEXK-like" evidence="1">
    <location>
        <begin position="21"/>
        <end position="259"/>
    </location>
</feature>
<dbReference type="EMBL" id="BK016018">
    <property type="protein sequence ID" value="DAF89901.1"/>
    <property type="molecule type" value="Genomic_DNA"/>
</dbReference>
<evidence type="ECO:0000313" key="2">
    <source>
        <dbReference type="EMBL" id="DAF89901.1"/>
    </source>
</evidence>
<accession>A0A8S5U661</accession>